<dbReference type="AlphaFoldDB" id="A0A0C6FBZ3"/>
<reference evidence="4" key="2">
    <citation type="submission" date="2015-01" db="EMBL/GenBank/DDBJ databases">
        <title>Complete genome sequence of Methylobacterium aquaticum strain 22A.</title>
        <authorList>
            <person name="Tani A."/>
            <person name="Ogura Y."/>
            <person name="Hayashi T."/>
        </authorList>
    </citation>
    <scope>NUCLEOTIDE SEQUENCE [LARGE SCALE GENOMIC DNA]</scope>
    <source>
        <strain evidence="4">MA-22A</strain>
    </source>
</reference>
<dbReference type="InterPro" id="IPR027417">
    <property type="entry name" value="P-loop_NTPase"/>
</dbReference>
<dbReference type="InterPro" id="IPR014153">
    <property type="entry name" value="Ds_break_AddB"/>
</dbReference>
<dbReference type="KEGG" id="maqu:Maq22A_c14055"/>
<sequence>MSRAKSSTESSTKSSTKGPRENPSVSRDGHVFTIPPGLPFLDTLAEALLSGRLVGDLAGGPFGLAAVTLYLPTRRAARALAAILARECGPAALLPRMVPLGEADEAELDLLSAPPGERREEILRPPIPALERRLILARLVQAWAGTVDRGLLPLGDEVPFRVPSSPADAVGLAADLEGLMDSLTVEGLPWDDIAGAVEAEHSRYFSLTLDFVRIAAEHWPKILADRGVSDPVERGRALVLAEAARLVRERPADPVIVAGSTGSVPATARLIAAIAGLPRGAVVLPGLDRDLDEAGWSAIDPAGDGEAAAHAHPQAVLHRLVGKDFLAVERAEIVPLGTPSPAAAARAGLLSQALRPAETTDAWADLDPAFRDRLARDGTAGIRVVEAADEREEALAIAVALRETLERPDRTAALITPDRALALRVAAELRRWGIVADDSAGEPLARSPAGRLARLAADVAALDAKPERVLALLAHPLVRLGLTRPEVERAASALEIGVLRGPAPAKGFDGIADALRLARTEERPHDPRPRRRLTPEDWEAADALLVRLAVAFRDFAADEDDAPDDLIAIAQRHRATCDLLMAGPEEDGQEDAAEEEGEPDASVAVLDALFDDMELAQPGLLAGRFSDYPAFFTALARERVVSRRNASPHPRLRILGLLEARLLTVDRVVLGGLDEGVWPPKAETDAFLNRPMRARVGLAPPERRLGQTAHDFVQALGCPDAIVTRAHKREGAPTVPSRFLQRLRAFAGEAAWKSLVKGGQRFRSLAAAIDAGLGPADLPVLPRPRRPAPRPDPALFPRSLSVTEIETLVRDPYGIFARHVLGLDALEPVAVQPGASDRGTIVHAVLGGFAERFPEGLPALDEAEEVLYALAANAFAPISDAYPELYAEWWPRFVRLAEAFLAWEAERRPGLRRVAPEVGGRWALAIPGGHVLTLRARADRIETRRDGGHTIIDFKTGQPPSAREVFAGFSPQLTLEAAMLQAGAFRGLEAAAETPDLLYVRAGGGKTPLDPAPLKPPRGDGRSLPELVEAHVAGLRQLVGAFMAGEASYLSRPYPKYAKAYSDYDHLARVREWSLVEGEE</sequence>
<dbReference type="Proteomes" id="UP000061432">
    <property type="component" value="Chromosome"/>
</dbReference>
<feature type="compositionally biased region" description="Low complexity" evidence="1">
    <location>
        <begin position="1"/>
        <end position="17"/>
    </location>
</feature>
<proteinExistence type="predicted"/>
<evidence type="ECO:0000259" key="2">
    <source>
        <dbReference type="Pfam" id="PF12705"/>
    </source>
</evidence>
<protein>
    <submittedName>
        <fullName evidence="3">Double-strand break repair protein AddB</fullName>
    </submittedName>
</protein>
<dbReference type="NCBIfam" id="TIGR02786">
    <property type="entry name" value="addB_alphas"/>
    <property type="match status" value="1"/>
</dbReference>
<evidence type="ECO:0000313" key="4">
    <source>
        <dbReference type="Proteomes" id="UP000061432"/>
    </source>
</evidence>
<name>A0A0C6FBZ3_9HYPH</name>
<evidence type="ECO:0000256" key="1">
    <source>
        <dbReference type="SAM" id="MobiDB-lite"/>
    </source>
</evidence>
<dbReference type="Pfam" id="PF12705">
    <property type="entry name" value="PDDEXK_1"/>
    <property type="match status" value="1"/>
</dbReference>
<evidence type="ECO:0000313" key="3">
    <source>
        <dbReference type="EMBL" id="BAQ46003.1"/>
    </source>
</evidence>
<dbReference type="EMBL" id="AP014704">
    <property type="protein sequence ID" value="BAQ46003.1"/>
    <property type="molecule type" value="Genomic_DNA"/>
</dbReference>
<accession>A0A0C6FBZ3</accession>
<dbReference type="STRING" id="270351.Maq22A_c14055"/>
<dbReference type="InterPro" id="IPR038726">
    <property type="entry name" value="PDDEXK_AddAB-type"/>
</dbReference>
<gene>
    <name evidence="3" type="ORF">Maq22A_c14055</name>
</gene>
<feature type="region of interest" description="Disordered" evidence="1">
    <location>
        <begin position="1"/>
        <end position="29"/>
    </location>
</feature>
<reference evidence="3 4" key="1">
    <citation type="journal article" date="2015" name="Genome Announc.">
        <title>Complete Genome Sequence of Methylobacterium aquaticum Strain 22A, Isolated from Racomitrium japonicum Moss.</title>
        <authorList>
            <person name="Tani A."/>
            <person name="Ogura Y."/>
            <person name="Hayashi T."/>
            <person name="Kimbara K."/>
        </authorList>
    </citation>
    <scope>NUCLEOTIDE SEQUENCE [LARGE SCALE GENOMIC DNA]</scope>
    <source>
        <strain evidence="3 4">MA-22A</strain>
    </source>
</reference>
<feature type="domain" description="PD-(D/E)XK endonuclease-like" evidence="2">
    <location>
        <begin position="799"/>
        <end position="1017"/>
    </location>
</feature>
<dbReference type="SUPFAM" id="SSF52540">
    <property type="entry name" value="P-loop containing nucleoside triphosphate hydrolases"/>
    <property type="match status" value="1"/>
</dbReference>
<organism evidence="3 4">
    <name type="scientific">Methylobacterium aquaticum</name>
    <dbReference type="NCBI Taxonomy" id="270351"/>
    <lineage>
        <taxon>Bacteria</taxon>
        <taxon>Pseudomonadati</taxon>
        <taxon>Pseudomonadota</taxon>
        <taxon>Alphaproteobacteria</taxon>
        <taxon>Hyphomicrobiales</taxon>
        <taxon>Methylobacteriaceae</taxon>
        <taxon>Methylobacterium</taxon>
    </lineage>
</organism>
<dbReference type="OrthoDB" id="9780606at2"/>
<dbReference type="PATRIC" id="fig|270351.10.peg.2704"/>